<dbReference type="Proteomes" id="UP000704712">
    <property type="component" value="Unassembled WGS sequence"/>
</dbReference>
<proteinExistence type="predicted"/>
<accession>A0A8S9TZ07</accession>
<protein>
    <submittedName>
        <fullName evidence="1">Uncharacterized protein</fullName>
    </submittedName>
</protein>
<sequence length="150" mass="16535">MRFVFQVHNSYSDTTTKNTHFHILNLVAEHFVCAPIATFSAHEAKQSVLRQDARLQPNEAFIDVHGHDALCVLAVTSLTQRDWRPVRCVHICLYPKWHEALPCFGHSASYASTICSNSVPSKAIIHSEIRSLSVALTVKSTPASASVAAP</sequence>
<gene>
    <name evidence="1" type="ORF">GN958_ATG18749</name>
</gene>
<dbReference type="AlphaFoldDB" id="A0A8S9TZ07"/>
<evidence type="ECO:0000313" key="2">
    <source>
        <dbReference type="Proteomes" id="UP000704712"/>
    </source>
</evidence>
<evidence type="ECO:0000313" key="1">
    <source>
        <dbReference type="EMBL" id="KAF4132079.1"/>
    </source>
</evidence>
<comment type="caution">
    <text evidence="1">The sequence shown here is derived from an EMBL/GenBank/DDBJ whole genome shotgun (WGS) entry which is preliminary data.</text>
</comment>
<dbReference type="EMBL" id="JAACNO010002624">
    <property type="protein sequence ID" value="KAF4132079.1"/>
    <property type="molecule type" value="Genomic_DNA"/>
</dbReference>
<organism evidence="1 2">
    <name type="scientific">Phytophthora infestans</name>
    <name type="common">Potato late blight agent</name>
    <name type="synonym">Botrytis infestans</name>
    <dbReference type="NCBI Taxonomy" id="4787"/>
    <lineage>
        <taxon>Eukaryota</taxon>
        <taxon>Sar</taxon>
        <taxon>Stramenopiles</taxon>
        <taxon>Oomycota</taxon>
        <taxon>Peronosporomycetes</taxon>
        <taxon>Peronosporales</taxon>
        <taxon>Peronosporaceae</taxon>
        <taxon>Phytophthora</taxon>
    </lineage>
</organism>
<reference evidence="1" key="1">
    <citation type="submission" date="2020-03" db="EMBL/GenBank/DDBJ databases">
        <title>Hybrid Assembly of Korean Phytophthora infestans isolates.</title>
        <authorList>
            <person name="Prokchorchik M."/>
            <person name="Lee Y."/>
            <person name="Seo J."/>
            <person name="Cho J.-H."/>
            <person name="Park Y.-E."/>
            <person name="Jang D.-C."/>
            <person name="Im J.-S."/>
            <person name="Choi J.-G."/>
            <person name="Park H.-J."/>
            <person name="Lee G.-B."/>
            <person name="Lee Y.-G."/>
            <person name="Hong S.-Y."/>
            <person name="Cho K."/>
            <person name="Sohn K.H."/>
        </authorList>
    </citation>
    <scope>NUCLEOTIDE SEQUENCE</scope>
    <source>
        <strain evidence="1">KR_2_A2</strain>
    </source>
</reference>
<name>A0A8S9TZ07_PHYIN</name>